<evidence type="ECO:0000313" key="1">
    <source>
        <dbReference type="EMBL" id="GII23405.1"/>
    </source>
</evidence>
<accession>A0A8J3X0I1</accession>
<proteinExistence type="predicted"/>
<evidence type="ECO:0000313" key="2">
    <source>
        <dbReference type="Proteomes" id="UP000599074"/>
    </source>
</evidence>
<gene>
    <name evidence="1" type="ORF">Pme01_30020</name>
</gene>
<comment type="caution">
    <text evidence="1">The sequence shown here is derived from an EMBL/GenBank/DDBJ whole genome shotgun (WGS) entry which is preliminary data.</text>
</comment>
<dbReference type="RefSeq" id="WP_168115908.1">
    <property type="nucleotide sequence ID" value="NZ_BOON01000028.1"/>
</dbReference>
<dbReference type="AlphaFoldDB" id="A0A8J3X0I1"/>
<dbReference type="EMBL" id="BOON01000028">
    <property type="protein sequence ID" value="GII23405.1"/>
    <property type="molecule type" value="Genomic_DNA"/>
</dbReference>
<reference evidence="1" key="1">
    <citation type="submission" date="2021-01" db="EMBL/GenBank/DDBJ databases">
        <title>Whole genome shotgun sequence of Planosporangium mesophilum NBRC 109066.</title>
        <authorList>
            <person name="Komaki H."/>
            <person name="Tamura T."/>
        </authorList>
    </citation>
    <scope>NUCLEOTIDE SEQUENCE</scope>
    <source>
        <strain evidence="1">NBRC 109066</strain>
    </source>
</reference>
<organism evidence="1 2">
    <name type="scientific">Planosporangium mesophilum</name>
    <dbReference type="NCBI Taxonomy" id="689768"/>
    <lineage>
        <taxon>Bacteria</taxon>
        <taxon>Bacillati</taxon>
        <taxon>Actinomycetota</taxon>
        <taxon>Actinomycetes</taxon>
        <taxon>Micromonosporales</taxon>
        <taxon>Micromonosporaceae</taxon>
        <taxon>Planosporangium</taxon>
    </lineage>
</organism>
<name>A0A8J3X0I1_9ACTN</name>
<dbReference type="Proteomes" id="UP000599074">
    <property type="component" value="Unassembled WGS sequence"/>
</dbReference>
<protein>
    <submittedName>
        <fullName evidence="1">Uncharacterized protein</fullName>
    </submittedName>
</protein>
<keyword evidence="2" id="KW-1185">Reference proteome</keyword>
<sequence length="53" mass="5909">MTSMSIGSSPSKWSTPRARLGMSYAHDVLRLRHGRIDDGVLRCQRRPGTLTVP</sequence>